<dbReference type="AlphaFoldDB" id="A0A8X6V2Q6"/>
<sequence length="133" mass="15323">MRQGLTADDQSIRVWNQAVDLSDSAFTFERHTVVRQGVTVWREICRNTRSLLVVFQRTLMTRSYVDVNRPLVNIVRPVLAWKPLQLSRNPSELTAHLKKLWLDHPPEVIYDLIYSMLHHALACIAARGGFSAK</sequence>
<reference evidence="1" key="1">
    <citation type="submission" date="2020-08" db="EMBL/GenBank/DDBJ databases">
        <title>Multicomponent nature underlies the extraordinary mechanical properties of spider dragline silk.</title>
        <authorList>
            <person name="Kono N."/>
            <person name="Nakamura H."/>
            <person name="Mori M."/>
            <person name="Yoshida Y."/>
            <person name="Ohtoshi R."/>
            <person name="Malay A.D."/>
            <person name="Moran D.A.P."/>
            <person name="Tomita M."/>
            <person name="Numata K."/>
            <person name="Arakawa K."/>
        </authorList>
    </citation>
    <scope>NUCLEOTIDE SEQUENCE</scope>
</reference>
<name>A0A8X6V2Q6_TRICX</name>
<keyword evidence="2" id="KW-1185">Reference proteome</keyword>
<gene>
    <name evidence="1" type="primary">AVEN_140610_1</name>
    <name evidence="1" type="ORF">TNCV_1707241</name>
</gene>
<evidence type="ECO:0000313" key="2">
    <source>
        <dbReference type="Proteomes" id="UP000887159"/>
    </source>
</evidence>
<organism evidence="1 2">
    <name type="scientific">Trichonephila clavipes</name>
    <name type="common">Golden silk orbweaver</name>
    <name type="synonym">Nephila clavipes</name>
    <dbReference type="NCBI Taxonomy" id="2585209"/>
    <lineage>
        <taxon>Eukaryota</taxon>
        <taxon>Metazoa</taxon>
        <taxon>Ecdysozoa</taxon>
        <taxon>Arthropoda</taxon>
        <taxon>Chelicerata</taxon>
        <taxon>Arachnida</taxon>
        <taxon>Araneae</taxon>
        <taxon>Araneomorphae</taxon>
        <taxon>Entelegynae</taxon>
        <taxon>Araneoidea</taxon>
        <taxon>Nephilidae</taxon>
        <taxon>Trichonephila</taxon>
    </lineage>
</organism>
<protein>
    <submittedName>
        <fullName evidence="1">DDE_3 domain-containing protein</fullName>
    </submittedName>
</protein>
<accession>A0A8X6V2Q6</accession>
<evidence type="ECO:0000313" key="1">
    <source>
        <dbReference type="EMBL" id="GFX92448.1"/>
    </source>
</evidence>
<dbReference type="Proteomes" id="UP000887159">
    <property type="component" value="Unassembled WGS sequence"/>
</dbReference>
<comment type="caution">
    <text evidence="1">The sequence shown here is derived from an EMBL/GenBank/DDBJ whole genome shotgun (WGS) entry which is preliminary data.</text>
</comment>
<proteinExistence type="predicted"/>
<dbReference type="EMBL" id="BMAU01021147">
    <property type="protein sequence ID" value="GFX92448.1"/>
    <property type="molecule type" value="Genomic_DNA"/>
</dbReference>